<dbReference type="InterPro" id="IPR001320">
    <property type="entry name" value="Iontro_rcpt_C"/>
</dbReference>
<dbReference type="Pfam" id="PF00497">
    <property type="entry name" value="SBP_bac_3"/>
    <property type="match status" value="1"/>
</dbReference>
<evidence type="ECO:0000256" key="10">
    <source>
        <dbReference type="SAM" id="Phobius"/>
    </source>
</evidence>
<dbReference type="GO" id="GO:0016020">
    <property type="term" value="C:membrane"/>
    <property type="evidence" value="ECO:0007669"/>
    <property type="project" value="UniProtKB-SubCell"/>
</dbReference>
<comment type="subcellular location">
    <subcellularLocation>
        <location evidence="1">Membrane</location>
        <topology evidence="1">Multi-pass membrane protein</topology>
    </subcellularLocation>
</comment>
<name>A0A5B8LSU4_9HYPH</name>
<feature type="transmembrane region" description="Helical" evidence="10">
    <location>
        <begin position="182"/>
        <end position="202"/>
    </location>
</feature>
<evidence type="ECO:0000256" key="8">
    <source>
        <dbReference type="ARBA" id="ARBA00023180"/>
    </source>
</evidence>
<evidence type="ECO:0000313" key="13">
    <source>
        <dbReference type="EMBL" id="QDZ10891.1"/>
    </source>
</evidence>
<evidence type="ECO:0000256" key="4">
    <source>
        <dbReference type="ARBA" id="ARBA00022989"/>
    </source>
</evidence>
<dbReference type="GO" id="GO:0015276">
    <property type="term" value="F:ligand-gated monoatomic ion channel activity"/>
    <property type="evidence" value="ECO:0007669"/>
    <property type="project" value="InterPro"/>
</dbReference>
<dbReference type="EMBL" id="CP042304">
    <property type="protein sequence ID" value="QDZ10891.1"/>
    <property type="molecule type" value="Genomic_DNA"/>
</dbReference>
<evidence type="ECO:0000256" key="7">
    <source>
        <dbReference type="ARBA" id="ARBA00023170"/>
    </source>
</evidence>
<feature type="transmembrane region" description="Helical" evidence="10">
    <location>
        <begin position="123"/>
        <end position="141"/>
    </location>
</feature>
<evidence type="ECO:0000256" key="5">
    <source>
        <dbReference type="ARBA" id="ARBA00023065"/>
    </source>
</evidence>
<evidence type="ECO:0000256" key="2">
    <source>
        <dbReference type="ARBA" id="ARBA00022448"/>
    </source>
</evidence>
<keyword evidence="14" id="KW-1185">Reference proteome</keyword>
<evidence type="ECO:0000256" key="1">
    <source>
        <dbReference type="ARBA" id="ARBA00004141"/>
    </source>
</evidence>
<accession>A0A5B8LSU4</accession>
<dbReference type="Proteomes" id="UP000315364">
    <property type="component" value="Chromosome"/>
</dbReference>
<evidence type="ECO:0000256" key="9">
    <source>
        <dbReference type="ARBA" id="ARBA00023303"/>
    </source>
</evidence>
<keyword evidence="6 10" id="KW-0472">Membrane</keyword>
<dbReference type="InterPro" id="IPR001638">
    <property type="entry name" value="Solute-binding_3/MltF_N"/>
</dbReference>
<feature type="domain" description="Solute-binding protein family 3/N-terminal" evidence="11">
    <location>
        <begin position="10"/>
        <end position="339"/>
    </location>
</feature>
<dbReference type="SUPFAM" id="SSF81324">
    <property type="entry name" value="Voltage-gated potassium channels"/>
    <property type="match status" value="1"/>
</dbReference>
<dbReference type="SUPFAM" id="SSF53850">
    <property type="entry name" value="Periplasmic binding protein-like II"/>
    <property type="match status" value="1"/>
</dbReference>
<dbReference type="RefSeq" id="WP_146289675.1">
    <property type="nucleotide sequence ID" value="NZ_CP042304.1"/>
</dbReference>
<organism evidence="13 14">
    <name type="scientific">Devosia ginsengisoli</name>
    <dbReference type="NCBI Taxonomy" id="400770"/>
    <lineage>
        <taxon>Bacteria</taxon>
        <taxon>Pseudomonadati</taxon>
        <taxon>Pseudomonadota</taxon>
        <taxon>Alphaproteobacteria</taxon>
        <taxon>Hyphomicrobiales</taxon>
        <taxon>Devosiaceae</taxon>
        <taxon>Devosia</taxon>
    </lineage>
</organism>
<evidence type="ECO:0000259" key="11">
    <source>
        <dbReference type="SMART" id="SM00062"/>
    </source>
</evidence>
<dbReference type="SMART" id="SM00062">
    <property type="entry name" value="PBPb"/>
    <property type="match status" value="1"/>
</dbReference>
<sequence length="340" mass="36748">MALAQPRSQAVTVGVYVSPPFVMEDAGGFSGMAIDLWEQVTQPLDLTSSYIEFDTYADLVAATADGSVDAAVTNLTVTRDRAEVLDFTHPWFDAGLRVMVQENRSSSFWDVLAGLQASGHLTAYGWIIGIIVLATILLTIFDRRFDKNFPQRWHDGVAESFYTVMSVATTGKPPSRKNLFGWMGRIWQGLWLVCGVAVLAYVTSSVTSVMTTLTLTNQINSVADLPGRPVGVFSGSVAERYAAGAGLDIRSFAHIEEAVDALVKGRVLAIVGDAPVLEFYAYNNPSVPVAVVGAIFEPDKYAFGLPHGRPLSRPLTVEVVGATESGAVADIRERYFGDMP</sequence>
<feature type="domain" description="Ionotropic glutamate receptor C-terminal" evidence="12">
    <location>
        <begin position="10"/>
        <end position="338"/>
    </location>
</feature>
<dbReference type="PANTHER" id="PTHR18966">
    <property type="entry name" value="IONOTROPIC GLUTAMATE RECEPTOR"/>
    <property type="match status" value="1"/>
</dbReference>
<keyword evidence="3 10" id="KW-0812">Transmembrane</keyword>
<keyword evidence="5" id="KW-0406">Ion transport</keyword>
<dbReference type="AlphaFoldDB" id="A0A5B8LSU4"/>
<evidence type="ECO:0000313" key="14">
    <source>
        <dbReference type="Proteomes" id="UP000315364"/>
    </source>
</evidence>
<dbReference type="Gene3D" id="3.40.190.10">
    <property type="entry name" value="Periplasmic binding protein-like II"/>
    <property type="match status" value="3"/>
</dbReference>
<dbReference type="OrthoDB" id="9799090at2"/>
<reference evidence="13 14" key="1">
    <citation type="submission" date="2019-07" db="EMBL/GenBank/DDBJ databases">
        <title>Full genome sequence of Devosia sp. Gsoil 520.</title>
        <authorList>
            <person name="Im W.-T."/>
        </authorList>
    </citation>
    <scope>NUCLEOTIDE SEQUENCE [LARGE SCALE GENOMIC DNA]</scope>
    <source>
        <strain evidence="13 14">Gsoil 520</strain>
    </source>
</reference>
<evidence type="ECO:0000256" key="3">
    <source>
        <dbReference type="ARBA" id="ARBA00022692"/>
    </source>
</evidence>
<keyword evidence="4 10" id="KW-1133">Transmembrane helix</keyword>
<evidence type="ECO:0000259" key="12">
    <source>
        <dbReference type="SMART" id="SM00079"/>
    </source>
</evidence>
<evidence type="ECO:0000256" key="6">
    <source>
        <dbReference type="ARBA" id="ARBA00023136"/>
    </source>
</evidence>
<dbReference type="KEGG" id="dea:FPZ08_09090"/>
<proteinExistence type="predicted"/>
<keyword evidence="2" id="KW-0813">Transport</keyword>
<dbReference type="SMART" id="SM00079">
    <property type="entry name" value="PBPe"/>
    <property type="match status" value="1"/>
</dbReference>
<keyword evidence="7" id="KW-0675">Receptor</keyword>
<keyword evidence="9" id="KW-0407">Ion channel</keyword>
<keyword evidence="8" id="KW-0325">Glycoprotein</keyword>
<gene>
    <name evidence="13" type="ORF">FPZ08_09090</name>
</gene>
<dbReference type="InterPro" id="IPR015683">
    <property type="entry name" value="Ionotropic_Glu_rcpt"/>
</dbReference>
<protein>
    <submittedName>
        <fullName evidence="13">Transporter substrate-binding domain-containing protein</fullName>
    </submittedName>
</protein>